<accession>A0ABD5PG73</accession>
<dbReference type="SUPFAM" id="SSF144091">
    <property type="entry name" value="Rhomboid-like"/>
    <property type="match status" value="1"/>
</dbReference>
<dbReference type="InterPro" id="IPR022764">
    <property type="entry name" value="Peptidase_S54_rhomboid_dom"/>
</dbReference>
<dbReference type="GO" id="GO:0006508">
    <property type="term" value="P:proteolysis"/>
    <property type="evidence" value="ECO:0007669"/>
    <property type="project" value="UniProtKB-KW"/>
</dbReference>
<feature type="domain" description="Peptidase S54 rhomboid" evidence="6">
    <location>
        <begin position="92"/>
        <end position="248"/>
    </location>
</feature>
<evidence type="ECO:0000256" key="5">
    <source>
        <dbReference type="SAM" id="Phobius"/>
    </source>
</evidence>
<feature type="transmembrane region" description="Helical" evidence="5">
    <location>
        <begin position="287"/>
        <end position="309"/>
    </location>
</feature>
<feature type="transmembrane region" description="Helical" evidence="5">
    <location>
        <begin position="143"/>
        <end position="163"/>
    </location>
</feature>
<keyword evidence="4 5" id="KW-0472">Membrane</keyword>
<dbReference type="GO" id="GO:0016020">
    <property type="term" value="C:membrane"/>
    <property type="evidence" value="ECO:0007669"/>
    <property type="project" value="UniProtKB-SubCell"/>
</dbReference>
<comment type="subcellular location">
    <subcellularLocation>
        <location evidence="1">Membrane</location>
        <topology evidence="1">Multi-pass membrane protein</topology>
    </subcellularLocation>
</comment>
<comment type="caution">
    <text evidence="7">The sequence shown here is derived from an EMBL/GenBank/DDBJ whole genome shotgun (WGS) entry which is preliminary data.</text>
</comment>
<dbReference type="RefSeq" id="WP_267624921.1">
    <property type="nucleotide sequence ID" value="NZ_JAODIW010000010.1"/>
</dbReference>
<name>A0ABD5PG73_9EURY</name>
<evidence type="ECO:0000256" key="4">
    <source>
        <dbReference type="ARBA" id="ARBA00023136"/>
    </source>
</evidence>
<evidence type="ECO:0000313" key="7">
    <source>
        <dbReference type="EMBL" id="MFC4359912.1"/>
    </source>
</evidence>
<keyword evidence="8" id="KW-1185">Reference proteome</keyword>
<dbReference type="EMBL" id="JBHSDS010000009">
    <property type="protein sequence ID" value="MFC4359912.1"/>
    <property type="molecule type" value="Genomic_DNA"/>
</dbReference>
<feature type="transmembrane region" description="Helical" evidence="5">
    <location>
        <begin position="169"/>
        <end position="187"/>
    </location>
</feature>
<evidence type="ECO:0000256" key="3">
    <source>
        <dbReference type="ARBA" id="ARBA00022989"/>
    </source>
</evidence>
<protein>
    <submittedName>
        <fullName evidence="7">Rhomboid family intramembrane serine protease</fullName>
        <ecNumber evidence="7">3.4.21.-</ecNumber>
    </submittedName>
</protein>
<evidence type="ECO:0000256" key="2">
    <source>
        <dbReference type="ARBA" id="ARBA00022692"/>
    </source>
</evidence>
<keyword evidence="2 5" id="KW-0812">Transmembrane</keyword>
<proteinExistence type="predicted"/>
<keyword evidence="7" id="KW-0645">Protease</keyword>
<reference evidence="7 8" key="1">
    <citation type="journal article" date="2019" name="Int. J. Syst. Evol. Microbiol.">
        <title>The Global Catalogue of Microorganisms (GCM) 10K type strain sequencing project: providing services to taxonomists for standard genome sequencing and annotation.</title>
        <authorList>
            <consortium name="The Broad Institute Genomics Platform"/>
            <consortium name="The Broad Institute Genome Sequencing Center for Infectious Disease"/>
            <person name="Wu L."/>
            <person name="Ma J."/>
        </authorList>
    </citation>
    <scope>NUCLEOTIDE SEQUENCE [LARGE SCALE GENOMIC DNA]</scope>
    <source>
        <strain evidence="7 8">CGMCC 1.12553</strain>
    </source>
</reference>
<dbReference type="EC" id="3.4.21.-" evidence="7"/>
<evidence type="ECO:0000256" key="1">
    <source>
        <dbReference type="ARBA" id="ARBA00004141"/>
    </source>
</evidence>
<evidence type="ECO:0000313" key="8">
    <source>
        <dbReference type="Proteomes" id="UP001595921"/>
    </source>
</evidence>
<evidence type="ECO:0000259" key="6">
    <source>
        <dbReference type="Pfam" id="PF01694"/>
    </source>
</evidence>
<dbReference type="InterPro" id="IPR035952">
    <property type="entry name" value="Rhomboid-like_sf"/>
</dbReference>
<feature type="transmembrane region" description="Helical" evidence="5">
    <location>
        <begin position="260"/>
        <end position="281"/>
    </location>
</feature>
<keyword evidence="7" id="KW-0378">Hydrolase</keyword>
<dbReference type="AlphaFoldDB" id="A0ABD5PG73"/>
<feature type="transmembrane region" description="Helical" evidence="5">
    <location>
        <begin position="44"/>
        <end position="66"/>
    </location>
</feature>
<feature type="transmembrane region" description="Helical" evidence="5">
    <location>
        <begin position="229"/>
        <end position="248"/>
    </location>
</feature>
<feature type="transmembrane region" description="Helical" evidence="5">
    <location>
        <begin position="78"/>
        <end position="99"/>
    </location>
</feature>
<sequence length="563" mass="60524">MVAVPDWLPLQQLAVVAAFVLALALVHRLDRPDGEWSHRLRSRFLFGVPWGTLLTVAFVLTVYLTLQDGLDHWFAPTVIPFTAWSFFYPTGMLTSAFAHSGPGHLVGNLVGTVTFAVVAEYAFGHFPRKRGASSFGAWHANPYVRAFVVFPTVVLVVGVLTSLFGLGPVIGFSGVVYAFAGFALLYYPYATVLAFVAGRVLDLTWGAFVRPVSTFSSQPVFSTPWFADIALQGHALGFLLGALFALWLADRRGDSFPSALRLFTGALLFTVSQSFWAVYWFRGSGTFVLYRAGGLALVTLLAAVVTAAATADGRRLFQNVSVPGWGSGSGGSARASLGTLTGKQAAMSVLVLSTAAMAGPAVGVNLLTVADDDLPNRAVKVNDYEVTYAENVQNAMVSVVDVEAFGETTTVNTSGVIVRSRERGIWFTAVKKSRLAFTGSAPVRLGGVGWRERVVAKRSGWVPAGADPVYRVNLSARGREVPVYTSSPATAEPVVDGRNVTVVAERNRFLLVVRHGEESARAPMPAKNESVTLEGLTLTHEGKRLVATRGETRVRVAKAEKYR</sequence>
<dbReference type="Gene3D" id="1.20.1540.10">
    <property type="entry name" value="Rhomboid-like"/>
    <property type="match status" value="1"/>
</dbReference>
<keyword evidence="3 5" id="KW-1133">Transmembrane helix</keyword>
<organism evidence="7 8">
    <name type="scientific">Halobium salinum</name>
    <dbReference type="NCBI Taxonomy" id="1364940"/>
    <lineage>
        <taxon>Archaea</taxon>
        <taxon>Methanobacteriati</taxon>
        <taxon>Methanobacteriota</taxon>
        <taxon>Stenosarchaea group</taxon>
        <taxon>Halobacteria</taxon>
        <taxon>Halobacteriales</taxon>
        <taxon>Haloferacaceae</taxon>
        <taxon>Halobium</taxon>
    </lineage>
</organism>
<dbReference type="GO" id="GO:0008233">
    <property type="term" value="F:peptidase activity"/>
    <property type="evidence" value="ECO:0007669"/>
    <property type="project" value="UniProtKB-KW"/>
</dbReference>
<dbReference type="Proteomes" id="UP001595921">
    <property type="component" value="Unassembled WGS sequence"/>
</dbReference>
<gene>
    <name evidence="7" type="ORF">ACFO0N_18350</name>
</gene>
<dbReference type="Pfam" id="PF01694">
    <property type="entry name" value="Rhomboid"/>
    <property type="match status" value="1"/>
</dbReference>
<feature type="transmembrane region" description="Helical" evidence="5">
    <location>
        <begin position="105"/>
        <end position="123"/>
    </location>
</feature>